<sequence length="520" mass="56336">MGTELNMANGVREFARSAPNRVAVVDGDRSLTFAGLHERSSRLAAGLLASGLRPGDAVAVLSANRMEYFEVATGLAKAGLPMVPLNSKNAAADNEYIVGHSGARALIMDSALHGNIESIVDGLDLVLSFDGQVGRDYEAFLDRAAARDPRVAVGERDTFCITYTSGTTGVPKGVVLTHRGRVLTAYGTAIEYGLGPSRVTMAVAPLYHGAGFSFGYAGPQLGGETWVLRKWDPEEFLRMLERSRTSTVFLVPTHAQQIRRLVAEPAGAYDLSALRTLYFNAAALPVELKEWVHEAFPGVGVHELYGSTECSIVTNLRPEDSMRKAGSVGHPWFMNDVRLLDDEGREVPPGVPGELFARSPMLMAGYLGDEAATRQATTTDGFITVGDIAVRDDEGFISIVDRKKDMIIAGGVNIFPREIEEVVVRHHDVNEVAVIGVPDETYGERIAAFVVPAGGREVDLDSLETHVRASVARYKVPREWHVIDNLPRNAGGKILKRQLRDEYVARAGTRASTAKEKGQP</sequence>
<dbReference type="FunFam" id="3.30.300.30:FF:000008">
    <property type="entry name" value="2,3-dihydroxybenzoate-AMP ligase"/>
    <property type="match status" value="1"/>
</dbReference>
<dbReference type="AlphaFoldDB" id="A0A917U5E0"/>
<organism evidence="5 6">
    <name type="scientific">Micromonospora sonchi</name>
    <dbReference type="NCBI Taxonomy" id="1763543"/>
    <lineage>
        <taxon>Bacteria</taxon>
        <taxon>Bacillati</taxon>
        <taxon>Actinomycetota</taxon>
        <taxon>Actinomycetes</taxon>
        <taxon>Micromonosporales</taxon>
        <taxon>Micromonosporaceae</taxon>
        <taxon>Micromonospora</taxon>
    </lineage>
</organism>
<dbReference type="Proteomes" id="UP000608890">
    <property type="component" value="Unassembled WGS sequence"/>
</dbReference>
<dbReference type="Gene3D" id="3.40.50.12780">
    <property type="entry name" value="N-terminal domain of ligase-like"/>
    <property type="match status" value="1"/>
</dbReference>
<feature type="domain" description="AMP-binding enzyme C-terminal" evidence="4">
    <location>
        <begin position="418"/>
        <end position="493"/>
    </location>
</feature>
<dbReference type="SUPFAM" id="SSF56801">
    <property type="entry name" value="Acetyl-CoA synthetase-like"/>
    <property type="match status" value="1"/>
</dbReference>
<reference evidence="5" key="2">
    <citation type="submission" date="2020-09" db="EMBL/GenBank/DDBJ databases">
        <authorList>
            <person name="Sun Q."/>
            <person name="Zhou Y."/>
        </authorList>
    </citation>
    <scope>NUCLEOTIDE SEQUENCE</scope>
    <source>
        <strain evidence="5">CGMCC 4.7312</strain>
    </source>
</reference>
<evidence type="ECO:0000259" key="4">
    <source>
        <dbReference type="Pfam" id="PF13193"/>
    </source>
</evidence>
<proteinExistence type="inferred from homology"/>
<name>A0A917U5E0_9ACTN</name>
<keyword evidence="2" id="KW-0436">Ligase</keyword>
<keyword evidence="6" id="KW-1185">Reference proteome</keyword>
<evidence type="ECO:0000313" key="6">
    <source>
        <dbReference type="Proteomes" id="UP000608890"/>
    </source>
</evidence>
<dbReference type="PANTHER" id="PTHR43767">
    <property type="entry name" value="LONG-CHAIN-FATTY-ACID--COA LIGASE"/>
    <property type="match status" value="1"/>
</dbReference>
<comment type="similarity">
    <text evidence="1">Belongs to the ATP-dependent AMP-binding enzyme family.</text>
</comment>
<dbReference type="RefSeq" id="WP_229706327.1">
    <property type="nucleotide sequence ID" value="NZ_BMNB01000024.1"/>
</dbReference>
<dbReference type="InterPro" id="IPR025110">
    <property type="entry name" value="AMP-bd_C"/>
</dbReference>
<dbReference type="Pfam" id="PF13193">
    <property type="entry name" value="AMP-binding_C"/>
    <property type="match status" value="1"/>
</dbReference>
<evidence type="ECO:0000259" key="3">
    <source>
        <dbReference type="Pfam" id="PF00501"/>
    </source>
</evidence>
<feature type="domain" description="AMP-dependent synthetase/ligase" evidence="3">
    <location>
        <begin position="12"/>
        <end position="367"/>
    </location>
</feature>
<protein>
    <submittedName>
        <fullName evidence="5">Acyl-CoA synthetase</fullName>
    </submittedName>
</protein>
<gene>
    <name evidence="5" type="ORF">GCM10011608_44720</name>
</gene>
<accession>A0A917U5E0</accession>
<dbReference type="InterPro" id="IPR042099">
    <property type="entry name" value="ANL_N_sf"/>
</dbReference>
<dbReference type="Pfam" id="PF00501">
    <property type="entry name" value="AMP-binding"/>
    <property type="match status" value="1"/>
</dbReference>
<dbReference type="GO" id="GO:0016878">
    <property type="term" value="F:acid-thiol ligase activity"/>
    <property type="evidence" value="ECO:0007669"/>
    <property type="project" value="UniProtKB-ARBA"/>
</dbReference>
<reference evidence="5" key="1">
    <citation type="journal article" date="2014" name="Int. J. Syst. Evol. Microbiol.">
        <title>Complete genome sequence of Corynebacterium casei LMG S-19264T (=DSM 44701T), isolated from a smear-ripened cheese.</title>
        <authorList>
            <consortium name="US DOE Joint Genome Institute (JGI-PGF)"/>
            <person name="Walter F."/>
            <person name="Albersmeier A."/>
            <person name="Kalinowski J."/>
            <person name="Ruckert C."/>
        </authorList>
    </citation>
    <scope>NUCLEOTIDE SEQUENCE</scope>
    <source>
        <strain evidence="5">CGMCC 4.7312</strain>
    </source>
</reference>
<evidence type="ECO:0000256" key="2">
    <source>
        <dbReference type="ARBA" id="ARBA00022598"/>
    </source>
</evidence>
<dbReference type="PROSITE" id="PS00455">
    <property type="entry name" value="AMP_BINDING"/>
    <property type="match status" value="1"/>
</dbReference>
<dbReference type="InterPro" id="IPR000873">
    <property type="entry name" value="AMP-dep_synth/lig_dom"/>
</dbReference>
<dbReference type="PANTHER" id="PTHR43767:SF1">
    <property type="entry name" value="NONRIBOSOMAL PEPTIDE SYNTHASE PES1 (EUROFUNG)-RELATED"/>
    <property type="match status" value="1"/>
</dbReference>
<dbReference type="Gene3D" id="3.30.300.30">
    <property type="match status" value="1"/>
</dbReference>
<dbReference type="InterPro" id="IPR045851">
    <property type="entry name" value="AMP-bd_C_sf"/>
</dbReference>
<dbReference type="EMBL" id="BMNB01000024">
    <property type="protein sequence ID" value="GGM54872.1"/>
    <property type="molecule type" value="Genomic_DNA"/>
</dbReference>
<evidence type="ECO:0000313" key="5">
    <source>
        <dbReference type="EMBL" id="GGM54872.1"/>
    </source>
</evidence>
<evidence type="ECO:0000256" key="1">
    <source>
        <dbReference type="ARBA" id="ARBA00006432"/>
    </source>
</evidence>
<dbReference type="InterPro" id="IPR050237">
    <property type="entry name" value="ATP-dep_AMP-bd_enzyme"/>
</dbReference>
<comment type="caution">
    <text evidence="5">The sequence shown here is derived from an EMBL/GenBank/DDBJ whole genome shotgun (WGS) entry which is preliminary data.</text>
</comment>
<dbReference type="InterPro" id="IPR020845">
    <property type="entry name" value="AMP-binding_CS"/>
</dbReference>